<keyword evidence="2" id="KW-1185">Reference proteome</keyword>
<dbReference type="HOGENOM" id="CLU_1988849_0_0_6"/>
<dbReference type="Proteomes" id="UP000019205">
    <property type="component" value="Chromosome"/>
</dbReference>
<dbReference type="EMBL" id="AAOA02000001">
    <property type="protein sequence ID" value="EAQ95976.1"/>
    <property type="molecule type" value="Genomic_DNA"/>
</dbReference>
<accession>A4ADH8</accession>
<proteinExistence type="predicted"/>
<reference evidence="1 2" key="2">
    <citation type="journal article" date="2009" name="PLoS ONE">
        <title>The photosynthetic apparatus and its regulation in the aerobic gammaproteobacterium Congregibacter litoralis gen. nov., sp. nov.</title>
        <authorList>
            <person name="Spring S."/>
            <person name="Lunsdorf H."/>
            <person name="Fuchs B.M."/>
            <person name="Tindall B.J."/>
        </authorList>
    </citation>
    <scope>NUCLEOTIDE SEQUENCE [LARGE SCALE GENOMIC DNA]</scope>
    <source>
        <strain evidence="1">KT71</strain>
    </source>
</reference>
<dbReference type="AlphaFoldDB" id="A4ADH8"/>
<gene>
    <name evidence="1" type="ORF">KT71_18272</name>
</gene>
<organism evidence="1 2">
    <name type="scientific">Congregibacter litoralis KT71</name>
    <dbReference type="NCBI Taxonomy" id="314285"/>
    <lineage>
        <taxon>Bacteria</taxon>
        <taxon>Pseudomonadati</taxon>
        <taxon>Pseudomonadota</taxon>
        <taxon>Gammaproteobacteria</taxon>
        <taxon>Cellvibrionales</taxon>
        <taxon>Halieaceae</taxon>
        <taxon>Congregibacter</taxon>
    </lineage>
</organism>
<sequence>MLYARSSLVVHAEAVAVQKGKKVSPDFDPDSVTDPMGLCEGRENRFRVIEALKGSSAAEVVTRRADKRVTCFIGYTLNDEYLLFLNGPDEKGRYINGLCNGSRGIGGISDEQMSLMRQMRLEATE</sequence>
<name>A4ADH8_9GAMM</name>
<evidence type="ECO:0000313" key="1">
    <source>
        <dbReference type="EMBL" id="EAQ95976.1"/>
    </source>
</evidence>
<evidence type="ECO:0000313" key="2">
    <source>
        <dbReference type="Proteomes" id="UP000019205"/>
    </source>
</evidence>
<reference evidence="1 2" key="1">
    <citation type="journal article" date="2007" name="Proc. Natl. Acad. Sci. U.S.A.">
        <title>Characterization of a marine gammaproteobacterium capable of aerobic anoxygenic photosynthesis.</title>
        <authorList>
            <person name="Fuchs B.M."/>
            <person name="Spring S."/>
            <person name="Teeling H."/>
            <person name="Quast C."/>
            <person name="Wulf J."/>
            <person name="Schattenhofer M."/>
            <person name="Yan S."/>
            <person name="Ferriera S."/>
            <person name="Johnson J."/>
            <person name="Glockner F.O."/>
            <person name="Amann R."/>
        </authorList>
    </citation>
    <scope>NUCLEOTIDE SEQUENCE [LARGE SCALE GENOMIC DNA]</scope>
    <source>
        <strain evidence="1">KT71</strain>
    </source>
</reference>
<comment type="caution">
    <text evidence="1">The sequence shown here is derived from an EMBL/GenBank/DDBJ whole genome shotgun (WGS) entry which is preliminary data.</text>
</comment>
<dbReference type="STRING" id="314285.KT71_18272"/>
<protein>
    <submittedName>
        <fullName evidence="1">Uncharacterized protein</fullName>
    </submittedName>
</protein>